<feature type="domain" description="Transglycosylase SLT" evidence="3">
    <location>
        <begin position="100"/>
        <end position="190"/>
    </location>
</feature>
<dbReference type="InterPro" id="IPR000189">
    <property type="entry name" value="Transglyc_AS"/>
</dbReference>
<gene>
    <name evidence="4" type="ORF">O3V59_00715</name>
</gene>
<name>A0A9X3TM37_9BACL</name>
<dbReference type="EMBL" id="JAPYYP010000001">
    <property type="protein sequence ID" value="MDA5106873.1"/>
    <property type="molecule type" value="Genomic_DNA"/>
</dbReference>
<dbReference type="PANTHER" id="PTHR37423">
    <property type="entry name" value="SOLUBLE LYTIC MUREIN TRANSGLYCOSYLASE-RELATED"/>
    <property type="match status" value="1"/>
</dbReference>
<evidence type="ECO:0000313" key="4">
    <source>
        <dbReference type="EMBL" id="MDA5106873.1"/>
    </source>
</evidence>
<dbReference type="AlphaFoldDB" id="A0A9X3TM37"/>
<keyword evidence="5" id="KW-1185">Reference proteome</keyword>
<dbReference type="GO" id="GO:0008933">
    <property type="term" value="F:peptidoglycan lytic transglycosylase activity"/>
    <property type="evidence" value="ECO:0007669"/>
    <property type="project" value="InterPro"/>
</dbReference>
<sequence length="227" mass="24918">MKMSVSFQPYLHITPQPRINGTGTAPDPLGGDAQFADLLQAELASGQRVIAAEEILAELDGSPDWEFDRAFGDEPPRDAEKTAHTPVSRQSILKKISDVARTFGVDEDLVREVVRAESNFNPNAVSRAGAKGLMQLMDSTARAMHVRNAYNPDENLAGGTRYLRSLLDRYDGNVKVALAAYNAGPGRIDRLGIDTDEELEARYDQLPRETQRYVAKIMQRLDGGGTS</sequence>
<dbReference type="InterPro" id="IPR023346">
    <property type="entry name" value="Lysozyme-like_dom_sf"/>
</dbReference>
<feature type="compositionally biased region" description="Basic and acidic residues" evidence="2">
    <location>
        <begin position="66"/>
        <end position="83"/>
    </location>
</feature>
<dbReference type="GO" id="GO:0016020">
    <property type="term" value="C:membrane"/>
    <property type="evidence" value="ECO:0007669"/>
    <property type="project" value="InterPro"/>
</dbReference>
<evidence type="ECO:0000256" key="1">
    <source>
        <dbReference type="ARBA" id="ARBA00007734"/>
    </source>
</evidence>
<protein>
    <submittedName>
        <fullName evidence="4">Lytic transglycosylase domain-containing protein</fullName>
    </submittedName>
</protein>
<feature type="region of interest" description="Disordered" evidence="2">
    <location>
        <begin position="66"/>
        <end position="85"/>
    </location>
</feature>
<dbReference type="CDD" id="cd00254">
    <property type="entry name" value="LT-like"/>
    <property type="match status" value="1"/>
</dbReference>
<evidence type="ECO:0000256" key="2">
    <source>
        <dbReference type="SAM" id="MobiDB-lite"/>
    </source>
</evidence>
<evidence type="ECO:0000313" key="5">
    <source>
        <dbReference type="Proteomes" id="UP001151071"/>
    </source>
</evidence>
<dbReference type="PROSITE" id="PS00922">
    <property type="entry name" value="TRANSGLYCOSYLASE"/>
    <property type="match status" value="1"/>
</dbReference>
<dbReference type="SUPFAM" id="SSF53955">
    <property type="entry name" value="Lysozyme-like"/>
    <property type="match status" value="1"/>
</dbReference>
<dbReference type="Pfam" id="PF01464">
    <property type="entry name" value="SLT"/>
    <property type="match status" value="1"/>
</dbReference>
<dbReference type="GO" id="GO:0000270">
    <property type="term" value="P:peptidoglycan metabolic process"/>
    <property type="evidence" value="ECO:0007669"/>
    <property type="project" value="InterPro"/>
</dbReference>
<accession>A0A9X3TM37</accession>
<dbReference type="RefSeq" id="WP_271139253.1">
    <property type="nucleotide sequence ID" value="NZ_JAPYYP010000001.1"/>
</dbReference>
<reference evidence="4" key="1">
    <citation type="submission" date="2022-12" db="EMBL/GenBank/DDBJ databases">
        <title>Draft genome sequence of the thermophilic strain Brevibacillus thermoruber HT42, isolated from Los Humeros, Puebla, Mexico, with biotechnological potential.</title>
        <authorList>
            <person name="Lara Sanchez J."/>
            <person name="Solis Palacios R."/>
            <person name="Bustos Baena A.S."/>
            <person name="Ruz Baez A.E."/>
            <person name="Espinosa Luna G."/>
            <person name="Oliart Ros R.M."/>
        </authorList>
    </citation>
    <scope>NUCLEOTIDE SEQUENCE</scope>
    <source>
        <strain evidence="4">HT42</strain>
    </source>
</reference>
<dbReference type="InterPro" id="IPR008258">
    <property type="entry name" value="Transglycosylase_SLT_dom_1"/>
</dbReference>
<evidence type="ECO:0000259" key="3">
    <source>
        <dbReference type="Pfam" id="PF01464"/>
    </source>
</evidence>
<dbReference type="Proteomes" id="UP001151071">
    <property type="component" value="Unassembled WGS sequence"/>
</dbReference>
<organism evidence="4 5">
    <name type="scientific">Brevibacillus thermoruber</name>
    <dbReference type="NCBI Taxonomy" id="33942"/>
    <lineage>
        <taxon>Bacteria</taxon>
        <taxon>Bacillati</taxon>
        <taxon>Bacillota</taxon>
        <taxon>Bacilli</taxon>
        <taxon>Bacillales</taxon>
        <taxon>Paenibacillaceae</taxon>
        <taxon>Brevibacillus</taxon>
    </lineage>
</organism>
<dbReference type="Gene3D" id="1.10.530.10">
    <property type="match status" value="1"/>
</dbReference>
<comment type="caution">
    <text evidence="4">The sequence shown here is derived from an EMBL/GenBank/DDBJ whole genome shotgun (WGS) entry which is preliminary data.</text>
</comment>
<proteinExistence type="inferred from homology"/>
<comment type="similarity">
    <text evidence="1">Belongs to the transglycosylase Slt family.</text>
</comment>
<dbReference type="PANTHER" id="PTHR37423:SF2">
    <property type="entry name" value="MEMBRANE-BOUND LYTIC MUREIN TRANSGLYCOSYLASE C"/>
    <property type="match status" value="1"/>
</dbReference>